<feature type="compositionally biased region" description="Low complexity" evidence="3">
    <location>
        <begin position="45"/>
        <end position="58"/>
    </location>
</feature>
<accession>A0A370HK13</accession>
<evidence type="ECO:0000313" key="5">
    <source>
        <dbReference type="EMBL" id="RDI55839.1"/>
    </source>
</evidence>
<evidence type="ECO:0000313" key="6">
    <source>
        <dbReference type="Proteomes" id="UP000255355"/>
    </source>
</evidence>
<comment type="caution">
    <text evidence="5">The sequence shown here is derived from an EMBL/GenBank/DDBJ whole genome shotgun (WGS) entry which is preliminary data.</text>
</comment>
<dbReference type="EMBL" id="QQAZ01000001">
    <property type="protein sequence ID" value="RDI55839.1"/>
    <property type="molecule type" value="Genomic_DNA"/>
</dbReference>
<feature type="compositionally biased region" description="Basic and acidic residues" evidence="3">
    <location>
        <begin position="1"/>
        <end position="35"/>
    </location>
</feature>
<organism evidence="5 6">
    <name type="scientific">Nocardia mexicana</name>
    <dbReference type="NCBI Taxonomy" id="279262"/>
    <lineage>
        <taxon>Bacteria</taxon>
        <taxon>Bacillati</taxon>
        <taxon>Actinomycetota</taxon>
        <taxon>Actinomycetes</taxon>
        <taxon>Mycobacteriales</taxon>
        <taxon>Nocardiaceae</taxon>
        <taxon>Nocardia</taxon>
    </lineage>
</organism>
<dbReference type="GO" id="GO:0016020">
    <property type="term" value="C:membrane"/>
    <property type="evidence" value="ECO:0007669"/>
    <property type="project" value="UniProtKB-SubCell"/>
</dbReference>
<dbReference type="PANTHER" id="PTHR37042:SF4">
    <property type="entry name" value="OUTER MEMBRANE PROTEIN RV1973"/>
    <property type="match status" value="1"/>
</dbReference>
<keyword evidence="4" id="KW-0812">Transmembrane</keyword>
<evidence type="ECO:0000256" key="1">
    <source>
        <dbReference type="ARBA" id="ARBA00004370"/>
    </source>
</evidence>
<dbReference type="AlphaFoldDB" id="A0A370HK13"/>
<feature type="transmembrane region" description="Helical" evidence="4">
    <location>
        <begin position="81"/>
        <end position="103"/>
    </location>
</feature>
<keyword evidence="4" id="KW-1133">Transmembrane helix</keyword>
<comment type="subcellular location">
    <subcellularLocation>
        <location evidence="1">Membrane</location>
    </subcellularLocation>
</comment>
<sequence>MSEEKSLATAKETTKAEEQEQDTVEAKGGEQDTRQPADAAETGKVSGAASRSSGDVGDSSGGKRLSAAGAKASLSDASRRVTYLLVALVIVLIATAGVLAYQWRSSASDLSTLRQQNADRAHAAELAKDYTLRSLTYDYNNLPAFFDGVQRDTSEALRKRYADVHDTLAKIMTEAHVVATGQVVATAVEPTGNNQYTVTVFATQRTQNIQQPEPATTPNLLSVTVAGTGNSWQVTDYGPK</sequence>
<proteinExistence type="predicted"/>
<dbReference type="PANTHER" id="PTHR37042">
    <property type="entry name" value="OUTER MEMBRANE PROTEIN RV1973"/>
    <property type="match status" value="1"/>
</dbReference>
<keyword evidence="2 4" id="KW-0472">Membrane</keyword>
<evidence type="ECO:0000256" key="2">
    <source>
        <dbReference type="ARBA" id="ARBA00023136"/>
    </source>
</evidence>
<dbReference type="Proteomes" id="UP000255355">
    <property type="component" value="Unassembled WGS sequence"/>
</dbReference>
<evidence type="ECO:0000256" key="4">
    <source>
        <dbReference type="SAM" id="Phobius"/>
    </source>
</evidence>
<protein>
    <submittedName>
        <fullName evidence="5">Mce-associated membrane protein</fullName>
    </submittedName>
</protein>
<feature type="region of interest" description="Disordered" evidence="3">
    <location>
        <begin position="1"/>
        <end position="65"/>
    </location>
</feature>
<reference evidence="5 6" key="1">
    <citation type="submission" date="2018-07" db="EMBL/GenBank/DDBJ databases">
        <title>Genomic Encyclopedia of Type Strains, Phase IV (KMG-IV): sequencing the most valuable type-strain genomes for metagenomic binning, comparative biology and taxonomic classification.</title>
        <authorList>
            <person name="Goeker M."/>
        </authorList>
    </citation>
    <scope>NUCLEOTIDE SEQUENCE [LARGE SCALE GENOMIC DNA]</scope>
    <source>
        <strain evidence="5 6">DSM 44952</strain>
    </source>
</reference>
<evidence type="ECO:0000256" key="3">
    <source>
        <dbReference type="SAM" id="MobiDB-lite"/>
    </source>
</evidence>
<name>A0A370HK13_9NOCA</name>
<gene>
    <name evidence="5" type="ORF">DFR68_101675</name>
</gene>
<keyword evidence="6" id="KW-1185">Reference proteome</keyword>
<dbReference type="STRING" id="1210089.GCA_001613165_04104"/>